<name>A0A6J6QJB8_9ZZZZ</name>
<dbReference type="SUPFAM" id="SSF55729">
    <property type="entry name" value="Acyl-CoA N-acyltransferases (Nat)"/>
    <property type="match status" value="1"/>
</dbReference>
<evidence type="ECO:0000313" key="2">
    <source>
        <dbReference type="EMBL" id="CAB4708948.1"/>
    </source>
</evidence>
<accession>A0A6J6QJB8</accession>
<sequence length="202" mass="22815">MSPRTPPVVRLAQHGESKALGGLLGKAFFDDPIWMWVVQDPERRRKHLGHFLSHVIHSKVKSGTVFTTTEHEGAAVWAPPGEWRVHPLSMLPALPSAVRCVGFRELQTRLGALAKMEAGHPTEPHWYLEILAARHDLRGLGVGTALITPMVDRCDEEGLPAYLESSKRENLPFYHRFGFEVTEELTIASGCDPIWRMWRDPR</sequence>
<dbReference type="Gene3D" id="3.40.630.30">
    <property type="match status" value="1"/>
</dbReference>
<dbReference type="PROSITE" id="PS51186">
    <property type="entry name" value="GNAT"/>
    <property type="match status" value="1"/>
</dbReference>
<dbReference type="Pfam" id="PF00583">
    <property type="entry name" value="Acetyltransf_1"/>
    <property type="match status" value="1"/>
</dbReference>
<dbReference type="InterPro" id="IPR016181">
    <property type="entry name" value="Acyl_CoA_acyltransferase"/>
</dbReference>
<dbReference type="PANTHER" id="PTHR42791:SF1">
    <property type="entry name" value="N-ACETYLTRANSFERASE DOMAIN-CONTAINING PROTEIN"/>
    <property type="match status" value="1"/>
</dbReference>
<dbReference type="InterPro" id="IPR000182">
    <property type="entry name" value="GNAT_dom"/>
</dbReference>
<gene>
    <name evidence="2" type="ORF">UFOPK2582_01326</name>
</gene>
<proteinExistence type="predicted"/>
<protein>
    <submittedName>
        <fullName evidence="2">Unannotated protein</fullName>
    </submittedName>
</protein>
<evidence type="ECO:0000259" key="1">
    <source>
        <dbReference type="PROSITE" id="PS51186"/>
    </source>
</evidence>
<feature type="domain" description="N-acetyltransferase" evidence="1">
    <location>
        <begin position="118"/>
        <end position="202"/>
    </location>
</feature>
<dbReference type="InterPro" id="IPR052523">
    <property type="entry name" value="Trichothecene_AcTrans"/>
</dbReference>
<reference evidence="2" key="1">
    <citation type="submission" date="2020-05" db="EMBL/GenBank/DDBJ databases">
        <authorList>
            <person name="Chiriac C."/>
            <person name="Salcher M."/>
            <person name="Ghai R."/>
            <person name="Kavagutti S V."/>
        </authorList>
    </citation>
    <scope>NUCLEOTIDE SEQUENCE</scope>
</reference>
<dbReference type="EMBL" id="CAEZXS010000183">
    <property type="protein sequence ID" value="CAB4708948.1"/>
    <property type="molecule type" value="Genomic_DNA"/>
</dbReference>
<organism evidence="2">
    <name type="scientific">freshwater metagenome</name>
    <dbReference type="NCBI Taxonomy" id="449393"/>
    <lineage>
        <taxon>unclassified sequences</taxon>
        <taxon>metagenomes</taxon>
        <taxon>ecological metagenomes</taxon>
    </lineage>
</organism>
<dbReference type="GO" id="GO:0016747">
    <property type="term" value="F:acyltransferase activity, transferring groups other than amino-acyl groups"/>
    <property type="evidence" value="ECO:0007669"/>
    <property type="project" value="InterPro"/>
</dbReference>
<dbReference type="PANTHER" id="PTHR42791">
    <property type="entry name" value="GNAT FAMILY ACETYLTRANSFERASE"/>
    <property type="match status" value="1"/>
</dbReference>
<dbReference type="AlphaFoldDB" id="A0A6J6QJB8"/>